<dbReference type="EMBL" id="LCTW02000590">
    <property type="protein sequence ID" value="KXX72967.1"/>
    <property type="molecule type" value="Genomic_DNA"/>
</dbReference>
<dbReference type="OrthoDB" id="5239102at2759"/>
<dbReference type="InterPro" id="IPR036770">
    <property type="entry name" value="Ankyrin_rpt-contain_sf"/>
</dbReference>
<accession>A0A175VNA9</accession>
<feature type="compositionally biased region" description="Low complexity" evidence="1">
    <location>
        <begin position="417"/>
        <end position="431"/>
    </location>
</feature>
<feature type="region of interest" description="Disordered" evidence="1">
    <location>
        <begin position="417"/>
        <end position="438"/>
    </location>
</feature>
<dbReference type="SUPFAM" id="SSF48403">
    <property type="entry name" value="Ankyrin repeat"/>
    <property type="match status" value="1"/>
</dbReference>
<protein>
    <submittedName>
        <fullName evidence="2">Uncharacterized protein</fullName>
    </submittedName>
</protein>
<name>A0A175VNA9_9PEZI</name>
<evidence type="ECO:0000256" key="1">
    <source>
        <dbReference type="SAM" id="MobiDB-lite"/>
    </source>
</evidence>
<dbReference type="STRING" id="100816.A0A175VNA9"/>
<proteinExistence type="predicted"/>
<dbReference type="Gene3D" id="1.25.40.20">
    <property type="entry name" value="Ankyrin repeat-containing domain"/>
    <property type="match status" value="1"/>
</dbReference>
<gene>
    <name evidence="2" type="ORF">MMYC01_210593</name>
</gene>
<feature type="region of interest" description="Disordered" evidence="1">
    <location>
        <begin position="1"/>
        <end position="33"/>
    </location>
</feature>
<dbReference type="Proteomes" id="UP000078237">
    <property type="component" value="Unassembled WGS sequence"/>
</dbReference>
<dbReference type="VEuPathDB" id="FungiDB:MMYC01_210593"/>
<reference evidence="2 3" key="1">
    <citation type="journal article" date="2016" name="Genome Announc.">
        <title>Genome Sequence of Madurella mycetomatis mm55, Isolated from a Human Mycetoma Case in Sudan.</title>
        <authorList>
            <person name="Smit S."/>
            <person name="Derks M.F."/>
            <person name="Bervoets S."/>
            <person name="Fahal A."/>
            <person name="van Leeuwen W."/>
            <person name="van Belkum A."/>
            <person name="van de Sande W.W."/>
        </authorList>
    </citation>
    <scope>NUCLEOTIDE SEQUENCE [LARGE SCALE GENOMIC DNA]</scope>
    <source>
        <strain evidence="3">mm55</strain>
    </source>
</reference>
<keyword evidence="3" id="KW-1185">Reference proteome</keyword>
<dbReference type="AlphaFoldDB" id="A0A175VNA9"/>
<sequence length="641" mass="69202">MEDTGTPEAPVRSFEASDGGPANPSTDAPLQSPTAEDRGLLEACRTGCIAAIDAALRRGTSISVVPIASVVSKRKPIAVVGGRTSNGGRGEDRDASRAGGGLGNAVIVKALTLQLAARARQVEAFSHLVSIGARLDEPGTSVASIRSLVRLVTRGPDAPALLRLFCRANLARQLDQEMRNEALLWLLQGCTSPRSSPALTVDERVEFARALLDAGASPNFVRGSAYRYISTLSAAVFTLSPDLVRLLLDHGACPDGPPDLQPQPITDMLLDRGADINVCVPYLRPITHAYIIISFTNPLVVFLDAVDCWDGGGGGPQALDALWFLLDRGSSPDRPPIHPAQENRRAKLTRRELWHTGHHMLGPARLDPITDLLDKWGLGKLATPAFTSALEMLVGHPSHRGGVRAVAEVFAKYDYTRPPSSSSSPSYSPDTTDTEQKQDTILDAWRRIVSSTARLLAADELGEFFHAYIVCKVTCPSRSPPSGPLEDQRFHGPEVHKIGDLATTTVAALLATGADANHRHHKTSLRNDGQGDGPTALHSICLWLVGRDPKEKNLLFGWKPRCSGFRHTPDRVQFIQFLVEACGADAGARYQGRTPAEILVQLRQPELDAEETTSVWGRDIEVVREARQALVGWLENAAKTS</sequence>
<feature type="compositionally biased region" description="Polar residues" evidence="1">
    <location>
        <begin position="23"/>
        <end position="33"/>
    </location>
</feature>
<comment type="caution">
    <text evidence="2">The sequence shown here is derived from an EMBL/GenBank/DDBJ whole genome shotgun (WGS) entry which is preliminary data.</text>
</comment>
<evidence type="ECO:0000313" key="2">
    <source>
        <dbReference type="EMBL" id="KXX72967.1"/>
    </source>
</evidence>
<evidence type="ECO:0000313" key="3">
    <source>
        <dbReference type="Proteomes" id="UP000078237"/>
    </source>
</evidence>
<organism evidence="2 3">
    <name type="scientific">Madurella mycetomatis</name>
    <dbReference type="NCBI Taxonomy" id="100816"/>
    <lineage>
        <taxon>Eukaryota</taxon>
        <taxon>Fungi</taxon>
        <taxon>Dikarya</taxon>
        <taxon>Ascomycota</taxon>
        <taxon>Pezizomycotina</taxon>
        <taxon>Sordariomycetes</taxon>
        <taxon>Sordariomycetidae</taxon>
        <taxon>Sordariales</taxon>
        <taxon>Sordariales incertae sedis</taxon>
        <taxon>Madurella</taxon>
    </lineage>
</organism>